<dbReference type="AlphaFoldDB" id="A0A1I2QAT0"/>
<proteinExistence type="predicted"/>
<evidence type="ECO:0000313" key="2">
    <source>
        <dbReference type="EMBL" id="SFG24479.1"/>
    </source>
</evidence>
<accession>A0A1I2QAT0</accession>
<dbReference type="RefSeq" id="WP_093670907.1">
    <property type="nucleotide sequence ID" value="NZ_FOOY01000006.1"/>
</dbReference>
<dbReference type="InterPro" id="IPR023387">
    <property type="entry name" value="DUF1653-like_dom"/>
</dbReference>
<dbReference type="InterPro" id="IPR037135">
    <property type="entry name" value="DUF1653-like_dom_sf"/>
</dbReference>
<evidence type="ECO:0000259" key="1">
    <source>
        <dbReference type="Pfam" id="PF07866"/>
    </source>
</evidence>
<dbReference type="Proteomes" id="UP000198752">
    <property type="component" value="Unassembled WGS sequence"/>
</dbReference>
<dbReference type="Gene3D" id="2.30.30.320">
    <property type="entry name" value="DUF1653-like domain"/>
    <property type="match status" value="1"/>
</dbReference>
<gene>
    <name evidence="2" type="ORF">SAMN02982927_01117</name>
</gene>
<feature type="domain" description="DUF1653" evidence="1">
    <location>
        <begin position="9"/>
        <end position="72"/>
    </location>
</feature>
<dbReference type="OrthoDB" id="371169at2"/>
<dbReference type="EMBL" id="FOOY01000006">
    <property type="protein sequence ID" value="SFG24479.1"/>
    <property type="molecule type" value="Genomic_DNA"/>
</dbReference>
<dbReference type="Pfam" id="PF07866">
    <property type="entry name" value="DUF1653"/>
    <property type="match status" value="1"/>
</dbReference>
<protein>
    <recommendedName>
        <fullName evidence="1">DUF1653 domain-containing protein</fullName>
    </recommendedName>
</protein>
<sequence length="77" mass="9174">MRAIQVHTLYRHFKGKLYYVEAVAIDSETEREMVVYRAMYGERKLWVRPKEMFLSAVDAGKANPTGQHYRFEVYQGR</sequence>
<evidence type="ECO:0000313" key="3">
    <source>
        <dbReference type="Proteomes" id="UP000198752"/>
    </source>
</evidence>
<keyword evidence="3" id="KW-1185">Reference proteome</keyword>
<name>A0A1I2QAT0_9BACL</name>
<reference evidence="3" key="1">
    <citation type="submission" date="2016-10" db="EMBL/GenBank/DDBJ databases">
        <authorList>
            <person name="Varghese N."/>
            <person name="Submissions S."/>
        </authorList>
    </citation>
    <scope>NUCLEOTIDE SEQUENCE [LARGE SCALE GENOMIC DNA]</scope>
    <source>
        <strain evidence="3">ATCC 700379</strain>
    </source>
</reference>
<organism evidence="2 3">
    <name type="scientific">Sporolactobacillus nakayamae</name>
    <dbReference type="NCBI Taxonomy" id="269670"/>
    <lineage>
        <taxon>Bacteria</taxon>
        <taxon>Bacillati</taxon>
        <taxon>Bacillota</taxon>
        <taxon>Bacilli</taxon>
        <taxon>Bacillales</taxon>
        <taxon>Sporolactobacillaceae</taxon>
        <taxon>Sporolactobacillus</taxon>
    </lineage>
</organism>